<proteinExistence type="predicted"/>
<evidence type="ECO:0000313" key="2">
    <source>
        <dbReference type="Proteomes" id="UP000230340"/>
    </source>
</evidence>
<accession>A0A2H0XDX2</accession>
<dbReference type="Proteomes" id="UP000230340">
    <property type="component" value="Unassembled WGS sequence"/>
</dbReference>
<name>A0A2H0XDX2_UNCKA</name>
<sequence length="127" mass="14620">MTIFRICNRELLKLPVCSFVTNKYCDPSKWSGMLVFDGKYLSVKGYERDIPILWGVDYLTHDIPHFSLAPSENYLACLNYFITIKNLGYNLKYLVSDDNSAIKQALYDVFPMAVFVSPYNLGNCPLR</sequence>
<reference evidence="2" key="1">
    <citation type="submission" date="2017-09" db="EMBL/GenBank/DDBJ databases">
        <title>Depth-based differentiation of microbial function through sediment-hosted aquifers and enrichment of novel symbionts in the deep terrestrial subsurface.</title>
        <authorList>
            <person name="Probst A.J."/>
            <person name="Ladd B."/>
            <person name="Jarett J.K."/>
            <person name="Geller-Mcgrath D.E."/>
            <person name="Sieber C.M.K."/>
            <person name="Emerson J.B."/>
            <person name="Anantharaman K."/>
            <person name="Thomas B.C."/>
            <person name="Malmstrom R."/>
            <person name="Stieglmeier M."/>
            <person name="Klingl A."/>
            <person name="Woyke T."/>
            <person name="Ryan C.M."/>
            <person name="Banfield J.F."/>
        </authorList>
    </citation>
    <scope>NUCLEOTIDE SEQUENCE [LARGE SCALE GENOMIC DNA]</scope>
</reference>
<organism evidence="1 2">
    <name type="scientific">candidate division WWE3 bacterium CG08_land_8_20_14_0_20_40_13</name>
    <dbReference type="NCBI Taxonomy" id="1975084"/>
    <lineage>
        <taxon>Bacteria</taxon>
        <taxon>Katanobacteria</taxon>
    </lineage>
</organism>
<comment type="caution">
    <text evidence="1">The sequence shown here is derived from an EMBL/GenBank/DDBJ whole genome shotgun (WGS) entry which is preliminary data.</text>
</comment>
<dbReference type="AlphaFoldDB" id="A0A2H0XDX2"/>
<protein>
    <submittedName>
        <fullName evidence="1">Uncharacterized protein</fullName>
    </submittedName>
</protein>
<dbReference type="EMBL" id="PEYT01000012">
    <property type="protein sequence ID" value="PIS23136.1"/>
    <property type="molecule type" value="Genomic_DNA"/>
</dbReference>
<gene>
    <name evidence="1" type="ORF">COT49_01765</name>
</gene>
<evidence type="ECO:0000313" key="1">
    <source>
        <dbReference type="EMBL" id="PIS23136.1"/>
    </source>
</evidence>